<sequence length="329" mass="36596">MNSVFEAGLLASRSLATSVYGVFYMTSLISIAFWAMLSLQTFWYFASYERDNKSLKFLVVFIWIISTAQTYVIVYGAWVYIINDFGNYTSLLRIIPPYAAQLIFTATATVAVQAFFVFRICRLSRNSKMVTVMWAPLAIFQIVAALSEAFTLDPNSTLLTVLIVIVIKTCLSGEGSYVWAPLPRDLGIAYLAVSLFIDIAIAMFLLVLLYRHKEQTRIQSTLRVIQRLMLLAVVNMVCSTAFAICDLVLFVAMDGNMYYALFDIPICSLYCNTLLANLNMRASLAEQQSVVEMDLTSFVAIGPKVLALTVKNESKVSTQSGSQSSELAA</sequence>
<dbReference type="OrthoDB" id="2687272at2759"/>
<keyword evidence="1" id="KW-0472">Membrane</keyword>
<gene>
    <name evidence="3" type="ORF">AZE42_04574</name>
</gene>
<protein>
    <recommendedName>
        <fullName evidence="2">DUF6534 domain-containing protein</fullName>
    </recommendedName>
</protein>
<feature type="transmembrane region" description="Helical" evidence="1">
    <location>
        <begin position="98"/>
        <end position="118"/>
    </location>
</feature>
<accession>A0A1J8QA14</accession>
<feature type="transmembrane region" description="Helical" evidence="1">
    <location>
        <begin position="57"/>
        <end position="78"/>
    </location>
</feature>
<keyword evidence="1" id="KW-0812">Transmembrane</keyword>
<proteinExistence type="predicted"/>
<evidence type="ECO:0000256" key="1">
    <source>
        <dbReference type="SAM" id="Phobius"/>
    </source>
</evidence>
<feature type="transmembrane region" description="Helical" evidence="1">
    <location>
        <begin position="20"/>
        <end position="45"/>
    </location>
</feature>
<dbReference type="STRING" id="180088.A0A1J8QA14"/>
<organism evidence="3 4">
    <name type="scientific">Rhizopogon vesiculosus</name>
    <dbReference type="NCBI Taxonomy" id="180088"/>
    <lineage>
        <taxon>Eukaryota</taxon>
        <taxon>Fungi</taxon>
        <taxon>Dikarya</taxon>
        <taxon>Basidiomycota</taxon>
        <taxon>Agaricomycotina</taxon>
        <taxon>Agaricomycetes</taxon>
        <taxon>Agaricomycetidae</taxon>
        <taxon>Boletales</taxon>
        <taxon>Suillineae</taxon>
        <taxon>Rhizopogonaceae</taxon>
        <taxon>Rhizopogon</taxon>
    </lineage>
</organism>
<dbReference type="EMBL" id="LVVM01006254">
    <property type="protein sequence ID" value="OJA08580.1"/>
    <property type="molecule type" value="Genomic_DNA"/>
</dbReference>
<dbReference type="PANTHER" id="PTHR40465">
    <property type="entry name" value="CHROMOSOME 1, WHOLE GENOME SHOTGUN SEQUENCE"/>
    <property type="match status" value="1"/>
</dbReference>
<dbReference type="AlphaFoldDB" id="A0A1J8QA14"/>
<feature type="transmembrane region" description="Helical" evidence="1">
    <location>
        <begin position="188"/>
        <end position="210"/>
    </location>
</feature>
<evidence type="ECO:0000313" key="3">
    <source>
        <dbReference type="EMBL" id="OJA08580.1"/>
    </source>
</evidence>
<dbReference type="Pfam" id="PF20152">
    <property type="entry name" value="DUF6534"/>
    <property type="match status" value="1"/>
</dbReference>
<feature type="transmembrane region" description="Helical" evidence="1">
    <location>
        <begin position="230"/>
        <end position="252"/>
    </location>
</feature>
<reference evidence="3 4" key="1">
    <citation type="submission" date="2016-03" db="EMBL/GenBank/DDBJ databases">
        <title>Comparative genomics of the ectomycorrhizal sister species Rhizopogon vinicolor and Rhizopogon vesiculosus (Basidiomycota: Boletales) reveals a divergence of the mating type B locus.</title>
        <authorList>
            <person name="Mujic A.B."/>
            <person name="Kuo A."/>
            <person name="Tritt A."/>
            <person name="Lipzen A."/>
            <person name="Chen C."/>
            <person name="Johnson J."/>
            <person name="Sharma A."/>
            <person name="Barry K."/>
            <person name="Grigoriev I.V."/>
            <person name="Spatafora J.W."/>
        </authorList>
    </citation>
    <scope>NUCLEOTIDE SEQUENCE [LARGE SCALE GENOMIC DNA]</scope>
    <source>
        <strain evidence="3 4">AM-OR11-056</strain>
    </source>
</reference>
<dbReference type="PANTHER" id="PTHR40465:SF1">
    <property type="entry name" value="DUF6534 DOMAIN-CONTAINING PROTEIN"/>
    <property type="match status" value="1"/>
</dbReference>
<dbReference type="Proteomes" id="UP000183567">
    <property type="component" value="Unassembled WGS sequence"/>
</dbReference>
<evidence type="ECO:0000259" key="2">
    <source>
        <dbReference type="Pfam" id="PF20152"/>
    </source>
</evidence>
<comment type="caution">
    <text evidence="3">The sequence shown here is derived from an EMBL/GenBank/DDBJ whole genome shotgun (WGS) entry which is preliminary data.</text>
</comment>
<evidence type="ECO:0000313" key="4">
    <source>
        <dbReference type="Proteomes" id="UP000183567"/>
    </source>
</evidence>
<name>A0A1J8QA14_9AGAM</name>
<feature type="domain" description="DUF6534" evidence="2">
    <location>
        <begin position="194"/>
        <end position="283"/>
    </location>
</feature>
<keyword evidence="1" id="KW-1133">Transmembrane helix</keyword>
<dbReference type="InterPro" id="IPR045339">
    <property type="entry name" value="DUF6534"/>
</dbReference>
<feature type="transmembrane region" description="Helical" evidence="1">
    <location>
        <begin position="258"/>
        <end position="278"/>
    </location>
</feature>
<feature type="transmembrane region" description="Helical" evidence="1">
    <location>
        <begin position="130"/>
        <end position="152"/>
    </location>
</feature>
<keyword evidence="4" id="KW-1185">Reference proteome</keyword>